<dbReference type="InterPro" id="IPR001387">
    <property type="entry name" value="Cro/C1-type_HTH"/>
</dbReference>
<reference evidence="2 3" key="1">
    <citation type="submission" date="2014-07" db="EMBL/GenBank/DDBJ databases">
        <title>Complete Genome of Bacillus megaterium Myophage Moonbeam.</title>
        <authorList>
            <person name="Cadungog J.N."/>
            <person name="Khatemi B.E."/>
            <person name="Hernandez A.C."/>
            <person name="Everett G.F.K."/>
        </authorList>
    </citation>
    <scope>NUCLEOTIDE SEQUENCE [LARGE SCALE GENOMIC DNA]</scope>
</reference>
<evidence type="ECO:0000313" key="2">
    <source>
        <dbReference type="EMBL" id="AIW03588.1"/>
    </source>
</evidence>
<dbReference type="PROSITE" id="PS50943">
    <property type="entry name" value="HTH_CROC1"/>
    <property type="match status" value="1"/>
</dbReference>
<evidence type="ECO:0000259" key="1">
    <source>
        <dbReference type="PROSITE" id="PS50943"/>
    </source>
</evidence>
<dbReference type="GeneID" id="24608165"/>
<dbReference type="GO" id="GO:0003677">
    <property type="term" value="F:DNA binding"/>
    <property type="evidence" value="ECO:0007669"/>
    <property type="project" value="UniProtKB-KW"/>
</dbReference>
<proteinExistence type="predicted"/>
<dbReference type="RefSeq" id="YP_009151753.1">
    <property type="nucleotide sequence ID" value="NC_027374.1"/>
</dbReference>
<dbReference type="CDD" id="cd00093">
    <property type="entry name" value="HTH_XRE"/>
    <property type="match status" value="1"/>
</dbReference>
<dbReference type="OrthoDB" id="26501at10239"/>
<accession>A0A0A0RVA6</accession>
<gene>
    <name evidence="2" type="ORF">CPT_Moonbeam190</name>
</gene>
<dbReference type="Proteomes" id="UP000030207">
    <property type="component" value="Segment"/>
</dbReference>
<keyword evidence="3" id="KW-1185">Reference proteome</keyword>
<dbReference type="Gene3D" id="1.10.260.40">
    <property type="entry name" value="lambda repressor-like DNA-binding domains"/>
    <property type="match status" value="1"/>
</dbReference>
<evidence type="ECO:0000313" key="3">
    <source>
        <dbReference type="Proteomes" id="UP000030207"/>
    </source>
</evidence>
<keyword evidence="2" id="KW-0238">DNA-binding</keyword>
<organism evidence="2 3">
    <name type="scientific">Bacillus phage Moonbeam</name>
    <dbReference type="NCBI Taxonomy" id="1540091"/>
    <lineage>
        <taxon>Viruses</taxon>
        <taxon>Duplodnaviria</taxon>
        <taxon>Heunggongvirae</taxon>
        <taxon>Uroviricota</taxon>
        <taxon>Caudoviricetes</taxon>
        <taxon>Herelleviridae</taxon>
        <taxon>Bastillevirinae</taxon>
        <taxon>Moonbeamvirus</taxon>
        <taxon>Moonbeamvirus moonbeam</taxon>
    </lineage>
</organism>
<dbReference type="Pfam" id="PF13443">
    <property type="entry name" value="HTH_26"/>
    <property type="match status" value="1"/>
</dbReference>
<name>A0A0A0RVA6_9CAUD</name>
<dbReference type="KEGG" id="vg:24608165"/>
<dbReference type="SMART" id="SM00530">
    <property type="entry name" value="HTH_XRE"/>
    <property type="match status" value="1"/>
</dbReference>
<dbReference type="SUPFAM" id="SSF47413">
    <property type="entry name" value="lambda repressor-like DNA-binding domains"/>
    <property type="match status" value="1"/>
</dbReference>
<feature type="domain" description="HTH cro/C1-type" evidence="1">
    <location>
        <begin position="12"/>
        <end position="68"/>
    </location>
</feature>
<sequence>MAIRKYEFKLKIKQLLAERGISQADLAEMTGLRRATISEMSRNSRSVLNKVHVAKVMDALDVTELNDIVELEVTEEF</sequence>
<dbReference type="InterPro" id="IPR010982">
    <property type="entry name" value="Lambda_DNA-bd_dom_sf"/>
</dbReference>
<protein>
    <submittedName>
        <fullName evidence="2">DNA-binding protein</fullName>
    </submittedName>
</protein>
<dbReference type="EMBL" id="KM236246">
    <property type="protein sequence ID" value="AIW03588.1"/>
    <property type="molecule type" value="Genomic_DNA"/>
</dbReference>